<dbReference type="InterPro" id="IPR019301">
    <property type="entry name" value="Flagellar_prot_FlgJ_N"/>
</dbReference>
<gene>
    <name evidence="3" type="ordered locus">Amet_0371</name>
</gene>
<dbReference type="PRINTS" id="PR01002">
    <property type="entry name" value="FLGFLGJ"/>
</dbReference>
<evidence type="ECO:0000313" key="4">
    <source>
        <dbReference type="Proteomes" id="UP000001572"/>
    </source>
</evidence>
<dbReference type="eggNOG" id="COG3951">
    <property type="taxonomic scope" value="Bacteria"/>
</dbReference>
<evidence type="ECO:0000256" key="1">
    <source>
        <dbReference type="SAM" id="MobiDB-lite"/>
    </source>
</evidence>
<reference evidence="4" key="1">
    <citation type="journal article" date="2016" name="Genome Announc.">
        <title>Complete genome sequence of Alkaliphilus metalliredigens strain QYMF, an alkaliphilic and metal-reducing bacterium isolated from borax-contaminated leachate ponds.</title>
        <authorList>
            <person name="Hwang C."/>
            <person name="Copeland A."/>
            <person name="Lucas S."/>
            <person name="Lapidus A."/>
            <person name="Barry K."/>
            <person name="Detter J.C."/>
            <person name="Glavina Del Rio T."/>
            <person name="Hammon N."/>
            <person name="Israni S."/>
            <person name="Dalin E."/>
            <person name="Tice H."/>
            <person name="Pitluck S."/>
            <person name="Chertkov O."/>
            <person name="Brettin T."/>
            <person name="Bruce D."/>
            <person name="Han C."/>
            <person name="Schmutz J."/>
            <person name="Larimer F."/>
            <person name="Land M.L."/>
            <person name="Hauser L."/>
            <person name="Kyrpides N."/>
            <person name="Mikhailova N."/>
            <person name="Ye Q."/>
            <person name="Zhou J."/>
            <person name="Richardson P."/>
            <person name="Fields M.W."/>
        </authorList>
    </citation>
    <scope>NUCLEOTIDE SEQUENCE [LARGE SCALE GENOMIC DNA]</scope>
    <source>
        <strain evidence="4">QYMF</strain>
    </source>
</reference>
<dbReference type="STRING" id="293826.Amet_0371"/>
<dbReference type="Proteomes" id="UP000001572">
    <property type="component" value="Chromosome"/>
</dbReference>
<dbReference type="HOGENOM" id="CLU_155700_0_1_9"/>
<proteinExistence type="predicted"/>
<feature type="compositionally biased region" description="Polar residues" evidence="1">
    <location>
        <begin position="102"/>
        <end position="113"/>
    </location>
</feature>
<feature type="domain" description="Flagellar protein FlgJ N-terminal" evidence="2">
    <location>
        <begin position="45"/>
        <end position="93"/>
    </location>
</feature>
<dbReference type="KEGG" id="amt:Amet_0371"/>
<protein>
    <submittedName>
        <fullName evidence="3">Rod binding protein-like protein</fullName>
    </submittedName>
</protein>
<dbReference type="AlphaFoldDB" id="A6TK83"/>
<dbReference type="EMBL" id="CP000724">
    <property type="protein sequence ID" value="ABR46601.1"/>
    <property type="molecule type" value="Genomic_DNA"/>
</dbReference>
<sequence>MNPMNAIHRYVPTKSAPELKGNEDAQGLKEVTQDFEAVFINMMLKQMRATVSEGGLTEKSYGRGIFEEMQDENMAEVMSKGRGIGIAQELYRQLSHHVQPRATVSQEASNQETEAIDEVVTED</sequence>
<dbReference type="Pfam" id="PF10135">
    <property type="entry name" value="Rod-binding"/>
    <property type="match status" value="1"/>
</dbReference>
<evidence type="ECO:0000259" key="2">
    <source>
        <dbReference type="Pfam" id="PF10135"/>
    </source>
</evidence>
<keyword evidence="4" id="KW-1185">Reference proteome</keyword>
<name>A6TK83_ALKMQ</name>
<dbReference type="RefSeq" id="WP_011971509.1">
    <property type="nucleotide sequence ID" value="NC_009633.1"/>
</dbReference>
<accession>A6TK83</accession>
<organism evidence="3 4">
    <name type="scientific">Alkaliphilus metalliredigens (strain QYMF)</name>
    <dbReference type="NCBI Taxonomy" id="293826"/>
    <lineage>
        <taxon>Bacteria</taxon>
        <taxon>Bacillati</taxon>
        <taxon>Bacillota</taxon>
        <taxon>Clostridia</taxon>
        <taxon>Peptostreptococcales</taxon>
        <taxon>Natronincolaceae</taxon>
        <taxon>Alkaliphilus</taxon>
    </lineage>
</organism>
<dbReference type="OrthoDB" id="9796740at2"/>
<evidence type="ECO:0000313" key="3">
    <source>
        <dbReference type="EMBL" id="ABR46601.1"/>
    </source>
</evidence>
<feature type="region of interest" description="Disordered" evidence="1">
    <location>
        <begin position="98"/>
        <end position="123"/>
    </location>
</feature>
<feature type="compositionally biased region" description="Acidic residues" evidence="1">
    <location>
        <begin position="114"/>
        <end position="123"/>
    </location>
</feature>